<keyword evidence="4" id="KW-0812">Transmembrane</keyword>
<evidence type="ECO:0000256" key="3">
    <source>
        <dbReference type="PROSITE-ProRule" id="PRU01240"/>
    </source>
</evidence>
<feature type="transmembrane region" description="Helical" evidence="4">
    <location>
        <begin position="30"/>
        <end position="52"/>
    </location>
</feature>
<dbReference type="GO" id="GO:0004252">
    <property type="term" value="F:serine-type endopeptidase activity"/>
    <property type="evidence" value="ECO:0007669"/>
    <property type="project" value="UniProtKB-EC"/>
</dbReference>
<comment type="similarity">
    <text evidence="3">Belongs to the peptidase S8 family.</text>
</comment>
<dbReference type="GO" id="GO:0006508">
    <property type="term" value="P:proteolysis"/>
    <property type="evidence" value="ECO:0007669"/>
    <property type="project" value="InterPro"/>
</dbReference>
<sequence length="108" mass="10885">MRLEDVSNFGSAVDIAAPGYLILDTDLGGLYSAGTGTSGAAAIVAGIAGMLYSLEPSAKTKLTPAYIKSIIMDTATKGVTDSEGKKTLSFGRVNAAAAVEKILGKGTV</sequence>
<evidence type="ECO:0000313" key="7">
    <source>
        <dbReference type="Proteomes" id="UP000007800"/>
    </source>
</evidence>
<accession>C5LLM8</accession>
<evidence type="ECO:0000256" key="4">
    <source>
        <dbReference type="SAM" id="Phobius"/>
    </source>
</evidence>
<dbReference type="Proteomes" id="UP000007800">
    <property type="component" value="Unassembled WGS sequence"/>
</dbReference>
<dbReference type="Pfam" id="PF00082">
    <property type="entry name" value="Peptidase_S8"/>
    <property type="match status" value="1"/>
</dbReference>
<organism evidence="7">
    <name type="scientific">Perkinsus marinus (strain ATCC 50983 / TXsc)</name>
    <dbReference type="NCBI Taxonomy" id="423536"/>
    <lineage>
        <taxon>Eukaryota</taxon>
        <taxon>Sar</taxon>
        <taxon>Alveolata</taxon>
        <taxon>Perkinsozoa</taxon>
        <taxon>Perkinsea</taxon>
        <taxon>Perkinsida</taxon>
        <taxon>Perkinsidae</taxon>
        <taxon>Perkinsus</taxon>
    </lineage>
</organism>
<keyword evidence="4" id="KW-1133">Transmembrane helix</keyword>
<dbReference type="RefSeq" id="XP_002769647.1">
    <property type="nucleotide sequence ID" value="XM_002769601.1"/>
</dbReference>
<dbReference type="Gene3D" id="3.40.50.200">
    <property type="entry name" value="Peptidase S8/S53 domain"/>
    <property type="match status" value="1"/>
</dbReference>
<dbReference type="GeneID" id="9047198"/>
<gene>
    <name evidence="6" type="ORF">Pmar_PMAR005730</name>
</gene>
<dbReference type="InParanoid" id="C5LLM8"/>
<dbReference type="EC" id="3.4.21.62" evidence="2"/>
<protein>
    <recommendedName>
        <fullName evidence="2">subtilisin</fullName>
        <ecNumber evidence="2">3.4.21.62</ecNumber>
    </recommendedName>
</protein>
<dbReference type="EMBL" id="GG683277">
    <property type="protein sequence ID" value="EER02365.1"/>
    <property type="molecule type" value="Genomic_DNA"/>
</dbReference>
<keyword evidence="7" id="KW-1185">Reference proteome</keyword>
<name>C5LLM8_PERM5</name>
<reference evidence="6 7" key="1">
    <citation type="submission" date="2008-07" db="EMBL/GenBank/DDBJ databases">
        <authorList>
            <person name="El-Sayed N."/>
            <person name="Caler E."/>
            <person name="Inman J."/>
            <person name="Amedeo P."/>
            <person name="Hass B."/>
            <person name="Wortman J."/>
        </authorList>
    </citation>
    <scope>NUCLEOTIDE SEQUENCE [LARGE SCALE GENOMIC DNA]</scope>
    <source>
        <strain evidence="7">ATCC 50983 / TXsc</strain>
    </source>
</reference>
<dbReference type="InterPro" id="IPR000209">
    <property type="entry name" value="Peptidase_S8/S53_dom"/>
</dbReference>
<comment type="catalytic activity">
    <reaction evidence="1">
        <text>Hydrolysis of proteins with broad specificity for peptide bonds, and a preference for a large uncharged residue in P1. Hydrolyzes peptide amides.</text>
        <dbReference type="EC" id="3.4.21.62"/>
    </reaction>
</comment>
<feature type="domain" description="Peptidase S8/S53" evidence="5">
    <location>
        <begin position="5"/>
        <end position="80"/>
    </location>
</feature>
<comment type="caution">
    <text evidence="3">Lacks conserved residue(s) required for the propagation of feature annotation.</text>
</comment>
<keyword evidence="4" id="KW-0472">Membrane</keyword>
<evidence type="ECO:0000256" key="2">
    <source>
        <dbReference type="ARBA" id="ARBA00023619"/>
    </source>
</evidence>
<evidence type="ECO:0000256" key="1">
    <source>
        <dbReference type="ARBA" id="ARBA00023529"/>
    </source>
</evidence>
<evidence type="ECO:0000259" key="5">
    <source>
        <dbReference type="Pfam" id="PF00082"/>
    </source>
</evidence>
<proteinExistence type="inferred from homology"/>
<dbReference type="SUPFAM" id="SSF52743">
    <property type="entry name" value="Subtilisin-like"/>
    <property type="match status" value="1"/>
</dbReference>
<dbReference type="InterPro" id="IPR036852">
    <property type="entry name" value="Peptidase_S8/S53_dom_sf"/>
</dbReference>
<dbReference type="PROSITE" id="PS51892">
    <property type="entry name" value="SUBTILASE"/>
    <property type="match status" value="1"/>
</dbReference>
<dbReference type="AlphaFoldDB" id="C5LLM8"/>
<dbReference type="OrthoDB" id="531541at2759"/>
<evidence type="ECO:0000313" key="6">
    <source>
        <dbReference type="EMBL" id="EER02365.1"/>
    </source>
</evidence>